<dbReference type="UniPathway" id="UPA00219"/>
<evidence type="ECO:0000313" key="8">
    <source>
        <dbReference type="Proteomes" id="UP000585609"/>
    </source>
</evidence>
<dbReference type="EMBL" id="BLRW01000127">
    <property type="protein sequence ID" value="GFP23521.1"/>
    <property type="molecule type" value="Genomic_DNA"/>
</dbReference>
<reference evidence="7 8" key="1">
    <citation type="journal article" date="2020" name="Front. Microbiol.">
        <title>Single-cell genomics of novel Actinobacteria with the Wood-Ljungdahl pathway discovered in a serpentinizing system.</title>
        <authorList>
            <person name="Merino N."/>
            <person name="Kawai M."/>
            <person name="Boyd E.S."/>
            <person name="Colman D.R."/>
            <person name="McGlynn S.E."/>
            <person name="Nealson K.H."/>
            <person name="Kurokawa K."/>
            <person name="Hongoh Y."/>
        </authorList>
    </citation>
    <scope>NUCLEOTIDE SEQUENCE [LARGE SCALE GENOMIC DNA]</scope>
    <source>
        <strain evidence="7 8">S09_30</strain>
    </source>
</reference>
<feature type="domain" description="ATP-grasp" evidence="6">
    <location>
        <begin position="127"/>
        <end position="333"/>
    </location>
</feature>
<dbReference type="Gene3D" id="3.30.470.20">
    <property type="entry name" value="ATP-grasp fold, B domain"/>
    <property type="match status" value="1"/>
</dbReference>
<dbReference type="GO" id="GO:0046872">
    <property type="term" value="F:metal ion binding"/>
    <property type="evidence" value="ECO:0007669"/>
    <property type="project" value="UniProtKB-KW"/>
</dbReference>
<comment type="cofactor">
    <cofactor evidence="4">
        <name>Mg(2+)</name>
        <dbReference type="ChEBI" id="CHEBI:18420"/>
    </cofactor>
    <cofactor evidence="4">
        <name>Mn(2+)</name>
        <dbReference type="ChEBI" id="CHEBI:29035"/>
    </cofactor>
    <text evidence="4">Binds 2 magnesium or manganese ions per subunit.</text>
</comment>
<keyword evidence="2 7" id="KW-0436">Ligase</keyword>
<dbReference type="HAMAP" id="MF_00047">
    <property type="entry name" value="Dala_Dala_lig"/>
    <property type="match status" value="1"/>
</dbReference>
<dbReference type="NCBIfam" id="NF002378">
    <property type="entry name" value="PRK01372.1"/>
    <property type="match status" value="1"/>
</dbReference>
<evidence type="ECO:0000256" key="5">
    <source>
        <dbReference type="PROSITE-ProRule" id="PRU00409"/>
    </source>
</evidence>
<dbReference type="Gene3D" id="3.30.1490.20">
    <property type="entry name" value="ATP-grasp fold, A domain"/>
    <property type="match status" value="1"/>
</dbReference>
<accession>A0A6V8NW72</accession>
<evidence type="ECO:0000256" key="4">
    <source>
        <dbReference type="PIRSR" id="PIRSR039102-3"/>
    </source>
</evidence>
<dbReference type="InterPro" id="IPR011095">
    <property type="entry name" value="Dala_Dala_lig_C"/>
</dbReference>
<organism evidence="7 8">
    <name type="scientific">Candidatus Hakubella thermalkaliphila</name>
    <dbReference type="NCBI Taxonomy" id="2754717"/>
    <lineage>
        <taxon>Bacteria</taxon>
        <taxon>Bacillati</taxon>
        <taxon>Actinomycetota</taxon>
        <taxon>Actinomycetota incertae sedis</taxon>
        <taxon>Candidatus Hakubellales</taxon>
        <taxon>Candidatus Hakubellaceae</taxon>
        <taxon>Candidatus Hakubella</taxon>
    </lineage>
</organism>
<dbReference type="PIRSF" id="PIRSF039102">
    <property type="entry name" value="Ddl/VanB"/>
    <property type="match status" value="1"/>
</dbReference>
<feature type="binding site" evidence="4">
    <location>
        <position position="300"/>
    </location>
    <ligand>
        <name>Mg(2+)</name>
        <dbReference type="ChEBI" id="CHEBI:18420"/>
        <label>1</label>
    </ligand>
</feature>
<keyword evidence="4" id="KW-0464">Manganese</keyword>
<keyword evidence="4" id="KW-0479">Metal-binding</keyword>
<evidence type="ECO:0000313" key="7">
    <source>
        <dbReference type="EMBL" id="GFP23521.1"/>
    </source>
</evidence>
<keyword evidence="5" id="KW-0547">Nucleotide-binding</keyword>
<comment type="similarity">
    <text evidence="1">Belongs to the D-alanine--D-alanine ligase family.</text>
</comment>
<keyword evidence="5" id="KW-0067">ATP-binding</keyword>
<dbReference type="InterPro" id="IPR013815">
    <property type="entry name" value="ATP_grasp_subdomain_1"/>
</dbReference>
<dbReference type="AlphaFoldDB" id="A0A6V8NW72"/>
<dbReference type="InterPro" id="IPR011761">
    <property type="entry name" value="ATP-grasp"/>
</dbReference>
<dbReference type="InterPro" id="IPR011127">
    <property type="entry name" value="Dala_Dala_lig_N"/>
</dbReference>
<dbReference type="GO" id="GO:0071555">
    <property type="term" value="P:cell wall organization"/>
    <property type="evidence" value="ECO:0007669"/>
    <property type="project" value="UniProtKB-KW"/>
</dbReference>
<dbReference type="Pfam" id="PF07478">
    <property type="entry name" value="Dala_Dala_lig_C"/>
    <property type="match status" value="1"/>
</dbReference>
<dbReference type="PANTHER" id="PTHR23132:SF23">
    <property type="entry name" value="D-ALANINE--D-ALANINE LIGASE B"/>
    <property type="match status" value="1"/>
</dbReference>
<dbReference type="SUPFAM" id="SSF56059">
    <property type="entry name" value="Glutathione synthetase ATP-binding domain-like"/>
    <property type="match status" value="1"/>
</dbReference>
<evidence type="ECO:0000256" key="2">
    <source>
        <dbReference type="ARBA" id="ARBA00022598"/>
    </source>
</evidence>
<feature type="non-terminal residue" evidence="7">
    <location>
        <position position="1"/>
    </location>
</feature>
<dbReference type="Gene3D" id="3.40.50.20">
    <property type="match status" value="1"/>
</dbReference>
<sequence length="338" mass="37078">EKDIAGLMGGLSLGREVSLKSGQKVTDALLRRGYRVVQIDIDENLVDNLLREEVDLAYTALRRLSTRFSSISIDNLLREEVDLAYTALHGKYGEDGVIQELLEILDIPYTGPGVFANIISFDKIISKEMFLQEGIPTPKFFALSSDTFKEMGAASALNHVVKKIGLPLVVKPAAQGSSLGIKIVKSEEELPNALISAFSYGKKVIIEEFIAGTEVAVSILGESKPQALPVVEIVPKSEFFNFKSMYTAGMTNYFVPARLSEEILRKVEETALRTHHALKCTKLSRVDIIVDRDGTPQVLELNTSPGMTETSLLPMAAKAAGMEFDDLVETIVRMSLPV</sequence>
<gene>
    <name evidence="7" type="ORF">HKBW3S09_00988</name>
</gene>
<dbReference type="NCBIfam" id="TIGR01205">
    <property type="entry name" value="D_ala_D_alaTIGR"/>
    <property type="match status" value="1"/>
</dbReference>
<dbReference type="GO" id="GO:0005524">
    <property type="term" value="F:ATP binding"/>
    <property type="evidence" value="ECO:0007669"/>
    <property type="project" value="UniProtKB-UniRule"/>
</dbReference>
<feature type="binding site" evidence="4">
    <location>
        <position position="302"/>
    </location>
    <ligand>
        <name>Mg(2+)</name>
        <dbReference type="ChEBI" id="CHEBI:18420"/>
        <label>2</label>
    </ligand>
</feature>
<dbReference type="GO" id="GO:0009252">
    <property type="term" value="P:peptidoglycan biosynthetic process"/>
    <property type="evidence" value="ECO:0007669"/>
    <property type="project" value="UniProtKB-UniPathway"/>
</dbReference>
<dbReference type="SUPFAM" id="SSF52440">
    <property type="entry name" value="PreATP-grasp domain"/>
    <property type="match status" value="1"/>
</dbReference>
<dbReference type="PANTHER" id="PTHR23132">
    <property type="entry name" value="D-ALANINE--D-ALANINE LIGASE"/>
    <property type="match status" value="1"/>
</dbReference>
<comment type="caution">
    <text evidence="7">The sequence shown here is derived from an EMBL/GenBank/DDBJ whole genome shotgun (WGS) entry which is preliminary data.</text>
</comment>
<dbReference type="Pfam" id="PF01820">
    <property type="entry name" value="Dala_Dala_lig_N"/>
    <property type="match status" value="1"/>
</dbReference>
<keyword evidence="4" id="KW-0460">Magnesium</keyword>
<dbReference type="SMART" id="SM01209">
    <property type="entry name" value="GARS_A"/>
    <property type="match status" value="1"/>
</dbReference>
<evidence type="ECO:0000256" key="3">
    <source>
        <dbReference type="ARBA" id="ARBA00023316"/>
    </source>
</evidence>
<feature type="binding site" evidence="4">
    <location>
        <position position="287"/>
    </location>
    <ligand>
        <name>Mg(2+)</name>
        <dbReference type="ChEBI" id="CHEBI:18420"/>
        <label>1</label>
    </ligand>
</feature>
<feature type="binding site" evidence="4">
    <location>
        <position position="300"/>
    </location>
    <ligand>
        <name>Mg(2+)</name>
        <dbReference type="ChEBI" id="CHEBI:18420"/>
        <label>2</label>
    </ligand>
</feature>
<evidence type="ECO:0000259" key="6">
    <source>
        <dbReference type="PROSITE" id="PS50975"/>
    </source>
</evidence>
<name>A0A6V8NW72_9ACTN</name>
<dbReference type="InterPro" id="IPR005905">
    <property type="entry name" value="D_ala_D_ala"/>
</dbReference>
<keyword evidence="3" id="KW-0961">Cell wall biogenesis/degradation</keyword>
<protein>
    <submittedName>
        <fullName evidence="7">D-alanine-D-alanine ligase</fullName>
    </submittedName>
</protein>
<dbReference type="InterPro" id="IPR016185">
    <property type="entry name" value="PreATP-grasp_dom_sf"/>
</dbReference>
<dbReference type="Proteomes" id="UP000585609">
    <property type="component" value="Unassembled WGS sequence"/>
</dbReference>
<dbReference type="PROSITE" id="PS50975">
    <property type="entry name" value="ATP_GRASP"/>
    <property type="match status" value="1"/>
</dbReference>
<evidence type="ECO:0000256" key="1">
    <source>
        <dbReference type="ARBA" id="ARBA00010871"/>
    </source>
</evidence>
<dbReference type="GO" id="GO:0008716">
    <property type="term" value="F:D-alanine-D-alanine ligase activity"/>
    <property type="evidence" value="ECO:0007669"/>
    <property type="project" value="InterPro"/>
</dbReference>
<dbReference type="GO" id="GO:0005737">
    <property type="term" value="C:cytoplasm"/>
    <property type="evidence" value="ECO:0007669"/>
    <property type="project" value="InterPro"/>
</dbReference>
<proteinExistence type="inferred from homology"/>